<dbReference type="PROSITE" id="PS50135">
    <property type="entry name" value="ZF_ZZ_2"/>
    <property type="match status" value="1"/>
</dbReference>
<dbReference type="SMART" id="SM00291">
    <property type="entry name" value="ZnF_ZZ"/>
    <property type="match status" value="1"/>
</dbReference>
<dbReference type="SUPFAM" id="SSF57850">
    <property type="entry name" value="RING/U-box"/>
    <property type="match status" value="1"/>
</dbReference>
<evidence type="ECO:0000256" key="3">
    <source>
        <dbReference type="ARBA" id="ARBA00022833"/>
    </source>
</evidence>
<dbReference type="Gene3D" id="3.30.60.90">
    <property type="match status" value="1"/>
</dbReference>
<keyword evidence="3" id="KW-0862">Zinc</keyword>
<accession>A0A6A5QG77</accession>
<evidence type="ECO:0000259" key="6">
    <source>
        <dbReference type="PROSITE" id="PS50135"/>
    </source>
</evidence>
<gene>
    <name evidence="7" type="ORF">BDU57DRAFT_588720</name>
</gene>
<keyword evidence="2 4" id="KW-0863">Zinc-finger</keyword>
<dbReference type="Proteomes" id="UP000800096">
    <property type="component" value="Unassembled WGS sequence"/>
</dbReference>
<dbReference type="PANTHER" id="PTHR20930:SF0">
    <property type="entry name" value="PROTEIN ILRUN"/>
    <property type="match status" value="1"/>
</dbReference>
<evidence type="ECO:0000256" key="2">
    <source>
        <dbReference type="ARBA" id="ARBA00022771"/>
    </source>
</evidence>
<feature type="region of interest" description="Disordered" evidence="5">
    <location>
        <begin position="1"/>
        <end position="75"/>
    </location>
</feature>
<dbReference type="PANTHER" id="PTHR20930">
    <property type="entry name" value="OVARIAN CARCINOMA ANTIGEN CA125-RELATED"/>
    <property type="match status" value="1"/>
</dbReference>
<evidence type="ECO:0000256" key="5">
    <source>
        <dbReference type="SAM" id="MobiDB-lite"/>
    </source>
</evidence>
<feature type="compositionally biased region" description="Polar residues" evidence="5">
    <location>
        <begin position="1"/>
        <end position="12"/>
    </location>
</feature>
<dbReference type="EMBL" id="ML979137">
    <property type="protein sequence ID" value="KAF1914399.1"/>
    <property type="molecule type" value="Genomic_DNA"/>
</dbReference>
<reference evidence="7" key="1">
    <citation type="journal article" date="2020" name="Stud. Mycol.">
        <title>101 Dothideomycetes genomes: a test case for predicting lifestyles and emergence of pathogens.</title>
        <authorList>
            <person name="Haridas S."/>
            <person name="Albert R."/>
            <person name="Binder M."/>
            <person name="Bloem J."/>
            <person name="Labutti K."/>
            <person name="Salamov A."/>
            <person name="Andreopoulos B."/>
            <person name="Baker S."/>
            <person name="Barry K."/>
            <person name="Bills G."/>
            <person name="Bluhm B."/>
            <person name="Cannon C."/>
            <person name="Castanera R."/>
            <person name="Culley D."/>
            <person name="Daum C."/>
            <person name="Ezra D."/>
            <person name="Gonzalez J."/>
            <person name="Henrissat B."/>
            <person name="Kuo A."/>
            <person name="Liang C."/>
            <person name="Lipzen A."/>
            <person name="Lutzoni F."/>
            <person name="Magnuson J."/>
            <person name="Mondo S."/>
            <person name="Nolan M."/>
            <person name="Ohm R."/>
            <person name="Pangilinan J."/>
            <person name="Park H.-J."/>
            <person name="Ramirez L."/>
            <person name="Alfaro M."/>
            <person name="Sun H."/>
            <person name="Tritt A."/>
            <person name="Yoshinaga Y."/>
            <person name="Zwiers L.-H."/>
            <person name="Turgeon B."/>
            <person name="Goodwin S."/>
            <person name="Spatafora J."/>
            <person name="Crous P."/>
            <person name="Grigoriev I."/>
        </authorList>
    </citation>
    <scope>NUCLEOTIDE SEQUENCE</scope>
    <source>
        <strain evidence="7">HMLAC05119</strain>
    </source>
</reference>
<feature type="compositionally biased region" description="Polar residues" evidence="5">
    <location>
        <begin position="26"/>
        <end position="55"/>
    </location>
</feature>
<evidence type="ECO:0000313" key="8">
    <source>
        <dbReference type="Proteomes" id="UP000800096"/>
    </source>
</evidence>
<dbReference type="OrthoDB" id="661148at2759"/>
<evidence type="ECO:0000313" key="7">
    <source>
        <dbReference type="EMBL" id="KAF1914399.1"/>
    </source>
</evidence>
<feature type="region of interest" description="Disordered" evidence="5">
    <location>
        <begin position="584"/>
        <end position="615"/>
    </location>
</feature>
<feature type="compositionally biased region" description="Low complexity" evidence="5">
    <location>
        <begin position="13"/>
        <end position="25"/>
    </location>
</feature>
<dbReference type="Pfam" id="PF00569">
    <property type="entry name" value="ZZ"/>
    <property type="match status" value="1"/>
</dbReference>
<organism evidence="7 8">
    <name type="scientific">Ampelomyces quisqualis</name>
    <name type="common">Powdery mildew agent</name>
    <dbReference type="NCBI Taxonomy" id="50730"/>
    <lineage>
        <taxon>Eukaryota</taxon>
        <taxon>Fungi</taxon>
        <taxon>Dikarya</taxon>
        <taxon>Ascomycota</taxon>
        <taxon>Pezizomycotina</taxon>
        <taxon>Dothideomycetes</taxon>
        <taxon>Pleosporomycetidae</taxon>
        <taxon>Pleosporales</taxon>
        <taxon>Pleosporineae</taxon>
        <taxon>Phaeosphaeriaceae</taxon>
        <taxon>Ampelomyces</taxon>
    </lineage>
</organism>
<keyword evidence="1" id="KW-0479">Metal-binding</keyword>
<protein>
    <recommendedName>
        <fullName evidence="6">ZZ-type domain-containing protein</fullName>
    </recommendedName>
</protein>
<proteinExistence type="predicted"/>
<keyword evidence="8" id="KW-1185">Reference proteome</keyword>
<evidence type="ECO:0000256" key="1">
    <source>
        <dbReference type="ARBA" id="ARBA00022723"/>
    </source>
</evidence>
<sequence length="615" mass="67054">MSWTNGDQQGWISQNYQQPNNQYSQTYAPNQSYSTQYPSQQAPYIQPYNGTTAPTSFVAELPAPLPPAPPTTTSEEQLKEDELIAHKIQQLEIAEVRQRSNSAVSQHQQPVSMIRPSLQTQPALLHQVSSLSLRPQSTNTSTMSDAYWSPESFDAARNGPGPSLLPEVVVQPQAMLYDATSDLPIPVHAEQPPVRTPPLAPSSTSHLSTCLERDHQVHYPPTWRLPSVIATFYAFAGDKIEPGSDWLTQQETLTWRTIRPTEHAYNPAAPSYKFKFTSRGGGFRDPKFSWSMTLPDNAPDSRKKTWKSKDTSWSYDLKLDKNSGMRKNEVLSHGSKKGILTTYVHARNYDSLRFIGPDGRAYMWVSSSTVSSINGSRYDTLRHALFVATGPIHDALYGAIVADHTFWDGHVDDREIHTGIKCDGCQTHPIQGLRWTCKTCPDHNVCDTCRTRLVASRRTCTLARVSLPAESLSIRSPSVDRALVVATLQILKDWERHTLRAEKSTFPHAFAATEHAARQHDLGAMSYWKAGDWDTQDVSHAVNEKMGSVVKVRKIMAVARDTLSALGGSVDAGFALAGHGTGGAGQANGGGGHANGAGGRGGGGDGGGGGGGASV</sequence>
<feature type="domain" description="ZZ-type" evidence="6">
    <location>
        <begin position="417"/>
        <end position="479"/>
    </location>
</feature>
<dbReference type="InterPro" id="IPR043145">
    <property type="entry name" value="Znf_ZZ_sf"/>
</dbReference>
<name>A0A6A5QG77_AMPQU</name>
<dbReference type="AlphaFoldDB" id="A0A6A5QG77"/>
<dbReference type="GO" id="GO:0008270">
    <property type="term" value="F:zinc ion binding"/>
    <property type="evidence" value="ECO:0007669"/>
    <property type="project" value="UniProtKB-KW"/>
</dbReference>
<dbReference type="InterPro" id="IPR000433">
    <property type="entry name" value="Znf_ZZ"/>
</dbReference>
<evidence type="ECO:0000256" key="4">
    <source>
        <dbReference type="PROSITE-ProRule" id="PRU00228"/>
    </source>
</evidence>